<dbReference type="AlphaFoldDB" id="F2DLK8"/>
<keyword evidence="2" id="KW-0812">Transmembrane</keyword>
<feature type="region of interest" description="Disordered" evidence="1">
    <location>
        <begin position="40"/>
        <end position="59"/>
    </location>
</feature>
<feature type="compositionally biased region" description="Low complexity" evidence="1">
    <location>
        <begin position="40"/>
        <end position="56"/>
    </location>
</feature>
<dbReference type="EMBL" id="AK364776">
    <property type="protein sequence ID" value="BAJ95979.1"/>
    <property type="molecule type" value="mRNA"/>
</dbReference>
<evidence type="ECO:0000313" key="3">
    <source>
        <dbReference type="EMBL" id="BAJ95979.1"/>
    </source>
</evidence>
<feature type="region of interest" description="Disordered" evidence="1">
    <location>
        <begin position="100"/>
        <end position="119"/>
    </location>
</feature>
<protein>
    <submittedName>
        <fullName evidence="3">Predicted protein</fullName>
    </submittedName>
</protein>
<name>F2DLK8_HORVV</name>
<proteinExistence type="evidence at transcript level"/>
<keyword evidence="2" id="KW-0472">Membrane</keyword>
<keyword evidence="2" id="KW-1133">Transmembrane helix</keyword>
<accession>F2DLK8</accession>
<feature type="compositionally biased region" description="Low complexity" evidence="1">
    <location>
        <begin position="101"/>
        <end position="119"/>
    </location>
</feature>
<feature type="transmembrane region" description="Helical" evidence="2">
    <location>
        <begin position="75"/>
        <end position="94"/>
    </location>
</feature>
<organism evidence="3">
    <name type="scientific">Hordeum vulgare subsp. vulgare</name>
    <name type="common">Domesticated barley</name>
    <dbReference type="NCBI Taxonomy" id="112509"/>
    <lineage>
        <taxon>Eukaryota</taxon>
        <taxon>Viridiplantae</taxon>
        <taxon>Streptophyta</taxon>
        <taxon>Embryophyta</taxon>
        <taxon>Tracheophyta</taxon>
        <taxon>Spermatophyta</taxon>
        <taxon>Magnoliopsida</taxon>
        <taxon>Liliopsida</taxon>
        <taxon>Poales</taxon>
        <taxon>Poaceae</taxon>
        <taxon>BOP clade</taxon>
        <taxon>Pooideae</taxon>
        <taxon>Triticodae</taxon>
        <taxon>Triticeae</taxon>
        <taxon>Hordeinae</taxon>
        <taxon>Hordeum</taxon>
    </lineage>
</organism>
<feature type="region of interest" description="Disordered" evidence="1">
    <location>
        <begin position="1"/>
        <end position="29"/>
    </location>
</feature>
<evidence type="ECO:0000256" key="2">
    <source>
        <dbReference type="SAM" id="Phobius"/>
    </source>
</evidence>
<sequence>MRANPTARLPSLGSTGARLQELKPKARTSARECCCIGAVEAGSGSGSDSATSGSGAVRQRPSSAKPVAAFFMNSFQYSSAFSGLLLTAFFTNLLQRRIQSRLRSSASSRWESAARAARR</sequence>
<reference evidence="3" key="1">
    <citation type="journal article" date="2011" name="Plant Physiol.">
        <title>Comprehensive sequence analysis of 24,783 barley full-length cDNAs derived from 12 clone libraries.</title>
        <authorList>
            <person name="Matsumoto T."/>
            <person name="Tanaka T."/>
            <person name="Sakai H."/>
            <person name="Amano N."/>
            <person name="Kanamori H."/>
            <person name="Kurita K."/>
            <person name="Kikuta A."/>
            <person name="Kamiya K."/>
            <person name="Yamamoto M."/>
            <person name="Ikawa H."/>
            <person name="Fujii N."/>
            <person name="Hori K."/>
            <person name="Itoh T."/>
            <person name="Sato K."/>
        </authorList>
    </citation>
    <scope>NUCLEOTIDE SEQUENCE</scope>
    <source>
        <tissue evidence="3">Shoot and root</tissue>
    </source>
</reference>
<evidence type="ECO:0000256" key="1">
    <source>
        <dbReference type="SAM" id="MobiDB-lite"/>
    </source>
</evidence>